<dbReference type="PANTHER" id="PTHR12607:SF12">
    <property type="entry name" value="APC-LIKE, ISOFORM A-RELATED"/>
    <property type="match status" value="1"/>
</dbReference>
<dbReference type="AlphaFoldDB" id="A0A8J6HMC9"/>
<accession>A0A8J6HMC9</accession>
<sequence length="847" mass="93423">MEPLLTGRQHNGGSSTNCDGGATSSADGDTTCSEDECNGARCTSTHMSVSSEPITHRDHGISMLYHGTWPVERTMWNSEPISNRSSAPAHTNHAELTSVMSFASSSGGALLGSPSLSRRSSQQLEAKVDMVYSLLAMLSGQEHADMGETLLALSTNPESCLAMRQSGCIPLLVQMVQSDREPDARRKAASALHNLVHSQPDEKLRKREVRVFKLLEHARAYTEALRNNKEFELEVTSSASEDDDRHPVQTVAHLMKLSFDELHRQAICTLGGIYTIANLVEAEHVNHGSTADEQHCILMRRYACMALTNLTFGDSGNKALLCSFREFMRALVVQLQSPSDELRQVTASVLRNLSWRADSTSKEILREVGSVTGLMKSAMMDNKENTLKSILSALWNLSAHCTENKSEICSVEGALGFLVDMLTYKTPSKSLAIIENSGGILRNISSQIAVRDDYREVLRRHNCLQVLLDQLKSPSLTIVSNACGTLWNLSAKCAVDQEALWQMGAPAMLRSLNHSKHKMIAMGSSAALKNLLSARPSQTVLPVMDSTALAMDLPVLPTLGARKQKALLQDLDQTLSETYENIEKDSPVKVSRDDKHDFVPRSKKHPRQSNDNSPEFKYSDYETDFSSLTMGEPSTSYDAKNLSLPYEASNDLNKKFFVKSKTARNTSADSDSRSFNVCLDSGLQSPVKFDLDSGSSSSMDNDKCKTAELKLKEISVYSDEKDHCSIEDVSDSDNQSSIGVDHRLVQDDSSLLASGLVARKEVAHSSILSAKSLPPPNFKHPNLASSNITMFEGDIDEIDMDDISIHFTSESEQSKDVEEDTEKQDVENEKKSHLQEIVEENTTENWR</sequence>
<evidence type="ECO:0000256" key="2">
    <source>
        <dbReference type="ARBA" id="ARBA00022687"/>
    </source>
</evidence>
<feature type="compositionally biased region" description="Basic and acidic residues" evidence="4">
    <location>
        <begin position="582"/>
        <end position="600"/>
    </location>
</feature>
<dbReference type="GO" id="GO:0005881">
    <property type="term" value="C:cytoplasmic microtubule"/>
    <property type="evidence" value="ECO:0007669"/>
    <property type="project" value="TreeGrafter"/>
</dbReference>
<feature type="region of interest" description="Disordered" evidence="4">
    <location>
        <begin position="1"/>
        <end position="37"/>
    </location>
</feature>
<dbReference type="GO" id="GO:0007026">
    <property type="term" value="P:negative regulation of microtubule depolymerization"/>
    <property type="evidence" value="ECO:0007669"/>
    <property type="project" value="TreeGrafter"/>
</dbReference>
<evidence type="ECO:0000256" key="3">
    <source>
        <dbReference type="PROSITE-ProRule" id="PRU00259"/>
    </source>
</evidence>
<name>A0A8J6HMC9_TENMO</name>
<feature type="compositionally biased region" description="Basic and acidic residues" evidence="4">
    <location>
        <begin position="823"/>
        <end position="836"/>
    </location>
</feature>
<dbReference type="Pfam" id="PF00514">
    <property type="entry name" value="Arm"/>
    <property type="match status" value="2"/>
</dbReference>
<gene>
    <name evidence="5" type="ORF">GEV33_006593</name>
</gene>
<dbReference type="PROSITE" id="PS50176">
    <property type="entry name" value="ARM_REPEAT"/>
    <property type="match status" value="1"/>
</dbReference>
<dbReference type="GO" id="GO:0016342">
    <property type="term" value="C:catenin complex"/>
    <property type="evidence" value="ECO:0007669"/>
    <property type="project" value="TreeGrafter"/>
</dbReference>
<feature type="compositionally biased region" description="Acidic residues" evidence="4">
    <location>
        <begin position="837"/>
        <end position="847"/>
    </location>
</feature>
<evidence type="ECO:0008006" key="7">
    <source>
        <dbReference type="Google" id="ProtNLM"/>
    </source>
</evidence>
<reference evidence="5" key="2">
    <citation type="submission" date="2021-08" db="EMBL/GenBank/DDBJ databases">
        <authorList>
            <person name="Eriksson T."/>
        </authorList>
    </citation>
    <scope>NUCLEOTIDE SEQUENCE</scope>
    <source>
        <strain evidence="5">Stoneville</strain>
        <tissue evidence="5">Whole head</tissue>
    </source>
</reference>
<dbReference type="InterPro" id="IPR041257">
    <property type="entry name" value="APC_rep"/>
</dbReference>
<dbReference type="GO" id="GO:0001708">
    <property type="term" value="P:cell fate specification"/>
    <property type="evidence" value="ECO:0007669"/>
    <property type="project" value="TreeGrafter"/>
</dbReference>
<feature type="compositionally biased region" description="Polar residues" evidence="4">
    <location>
        <begin position="8"/>
        <end position="31"/>
    </location>
</feature>
<dbReference type="InterPro" id="IPR016024">
    <property type="entry name" value="ARM-type_fold"/>
</dbReference>
<proteinExistence type="inferred from homology"/>
<dbReference type="InterPro" id="IPR000225">
    <property type="entry name" value="Armadillo"/>
</dbReference>
<dbReference type="Pfam" id="PF18797">
    <property type="entry name" value="APC_rep"/>
    <property type="match status" value="1"/>
</dbReference>
<reference evidence="5" key="1">
    <citation type="journal article" date="2020" name="J Insects Food Feed">
        <title>The yellow mealworm (Tenebrio molitor) genome: a resource for the emerging insects as food and feed industry.</title>
        <authorList>
            <person name="Eriksson T."/>
            <person name="Andere A."/>
            <person name="Kelstrup H."/>
            <person name="Emery V."/>
            <person name="Picard C."/>
        </authorList>
    </citation>
    <scope>NUCLEOTIDE SEQUENCE</scope>
    <source>
        <strain evidence="5">Stoneville</strain>
        <tissue evidence="5">Whole head</tissue>
    </source>
</reference>
<feature type="region of interest" description="Disordered" evidence="4">
    <location>
        <begin position="805"/>
        <end position="847"/>
    </location>
</feature>
<feature type="region of interest" description="Disordered" evidence="4">
    <location>
        <begin position="582"/>
        <end position="618"/>
    </location>
</feature>
<keyword evidence="6" id="KW-1185">Reference proteome</keyword>
<dbReference type="FunFam" id="1.25.10.10:FF:000305">
    <property type="entry name" value="Adenomatous polyposis coli"/>
    <property type="match status" value="1"/>
</dbReference>
<dbReference type="Gene3D" id="1.25.10.10">
    <property type="entry name" value="Leucine-rich Repeat Variant"/>
    <property type="match status" value="1"/>
</dbReference>
<dbReference type="GO" id="GO:0008013">
    <property type="term" value="F:beta-catenin binding"/>
    <property type="evidence" value="ECO:0007669"/>
    <property type="project" value="InterPro"/>
</dbReference>
<organism evidence="5 6">
    <name type="scientific">Tenebrio molitor</name>
    <name type="common">Yellow mealworm beetle</name>
    <dbReference type="NCBI Taxonomy" id="7067"/>
    <lineage>
        <taxon>Eukaryota</taxon>
        <taxon>Metazoa</taxon>
        <taxon>Ecdysozoa</taxon>
        <taxon>Arthropoda</taxon>
        <taxon>Hexapoda</taxon>
        <taxon>Insecta</taxon>
        <taxon>Pterygota</taxon>
        <taxon>Neoptera</taxon>
        <taxon>Endopterygota</taxon>
        <taxon>Coleoptera</taxon>
        <taxon>Polyphaga</taxon>
        <taxon>Cucujiformia</taxon>
        <taxon>Tenebrionidae</taxon>
        <taxon>Tenebrio</taxon>
    </lineage>
</organism>
<dbReference type="SUPFAM" id="SSF48371">
    <property type="entry name" value="ARM repeat"/>
    <property type="match status" value="2"/>
</dbReference>
<dbReference type="InterPro" id="IPR011989">
    <property type="entry name" value="ARM-like"/>
</dbReference>
<dbReference type="Proteomes" id="UP000719412">
    <property type="component" value="Unassembled WGS sequence"/>
</dbReference>
<evidence type="ECO:0000256" key="1">
    <source>
        <dbReference type="ARBA" id="ARBA00009051"/>
    </source>
</evidence>
<evidence type="ECO:0000313" key="6">
    <source>
        <dbReference type="Proteomes" id="UP000719412"/>
    </source>
</evidence>
<dbReference type="GO" id="GO:0007399">
    <property type="term" value="P:nervous system development"/>
    <property type="evidence" value="ECO:0007669"/>
    <property type="project" value="TreeGrafter"/>
</dbReference>
<comment type="similarity">
    <text evidence="1">Belongs to the adenomatous polyposis coli (APC) family.</text>
</comment>
<dbReference type="GO" id="GO:0016477">
    <property type="term" value="P:cell migration"/>
    <property type="evidence" value="ECO:0007669"/>
    <property type="project" value="TreeGrafter"/>
</dbReference>
<evidence type="ECO:0000256" key="4">
    <source>
        <dbReference type="SAM" id="MobiDB-lite"/>
    </source>
</evidence>
<dbReference type="SMART" id="SM00185">
    <property type="entry name" value="ARM"/>
    <property type="match status" value="6"/>
</dbReference>
<dbReference type="EMBL" id="JABDTM020021893">
    <property type="protein sequence ID" value="KAH0816198.1"/>
    <property type="molecule type" value="Genomic_DNA"/>
</dbReference>
<dbReference type="GO" id="GO:0016055">
    <property type="term" value="P:Wnt signaling pathway"/>
    <property type="evidence" value="ECO:0007669"/>
    <property type="project" value="UniProtKB-KW"/>
</dbReference>
<dbReference type="GO" id="GO:0090090">
    <property type="term" value="P:negative regulation of canonical Wnt signaling pathway"/>
    <property type="evidence" value="ECO:0007669"/>
    <property type="project" value="TreeGrafter"/>
</dbReference>
<comment type="caution">
    <text evidence="5">The sequence shown here is derived from an EMBL/GenBank/DDBJ whole genome shotgun (WGS) entry which is preliminary data.</text>
</comment>
<evidence type="ECO:0000313" key="5">
    <source>
        <dbReference type="EMBL" id="KAH0816198.1"/>
    </source>
</evidence>
<keyword evidence="2" id="KW-0879">Wnt signaling pathway</keyword>
<dbReference type="PANTHER" id="PTHR12607">
    <property type="entry name" value="ADENOMATOUS POLYPOSIS COLI PROTEIN FAMILY"/>
    <property type="match status" value="1"/>
</dbReference>
<dbReference type="GO" id="GO:0030877">
    <property type="term" value="C:beta-catenin destruction complex"/>
    <property type="evidence" value="ECO:0007669"/>
    <property type="project" value="TreeGrafter"/>
</dbReference>
<dbReference type="InterPro" id="IPR026818">
    <property type="entry name" value="Apc_fam"/>
</dbReference>
<protein>
    <recommendedName>
        <fullName evidence="7">Adenomatous polyposis coli protein</fullName>
    </recommendedName>
</protein>
<feature type="repeat" description="ARM" evidence="3">
    <location>
        <begin position="167"/>
        <end position="203"/>
    </location>
</feature>
<dbReference type="GO" id="GO:0008017">
    <property type="term" value="F:microtubule binding"/>
    <property type="evidence" value="ECO:0007669"/>
    <property type="project" value="TreeGrafter"/>
</dbReference>
<dbReference type="GO" id="GO:0007389">
    <property type="term" value="P:pattern specification process"/>
    <property type="evidence" value="ECO:0007669"/>
    <property type="project" value="TreeGrafter"/>
</dbReference>